<dbReference type="Proteomes" id="UP000224460">
    <property type="component" value="Unassembled WGS sequence"/>
</dbReference>
<keyword evidence="2" id="KW-1185">Reference proteome</keyword>
<proteinExistence type="predicted"/>
<accession>A0AC61DAK1</accession>
<comment type="caution">
    <text evidence="1">The sequence shown here is derived from an EMBL/GenBank/DDBJ whole genome shotgun (WGS) entry which is preliminary data.</text>
</comment>
<reference evidence="1" key="1">
    <citation type="submission" date="2017-10" db="EMBL/GenBank/DDBJ databases">
        <title>Genome sequence of cellulolytic Lachnospiraceae bacterium XHS1971 isolated from hotspring sediment.</title>
        <authorList>
            <person name="Vasudevan G."/>
            <person name="Joshi A.J."/>
            <person name="Hivarkar S."/>
            <person name="Lanjekar V.B."/>
            <person name="Dhakephalkar P.K."/>
            <person name="Dagar S."/>
        </authorList>
    </citation>
    <scope>NUCLEOTIDE SEQUENCE</scope>
    <source>
        <strain evidence="1">XHS1971</strain>
    </source>
</reference>
<sequence>MNEINIDGKKQKKVAINLIIFFILPIILLLFGIIYVIIESNFITTKVVKNTVFDCFNVGKPYYPINGINDAGDGYLMISANADNQIVAMEQLKNVYHKLSKKISIGKIDKVSITIYAPDKQTILLTSDIWIKDLKATNWLAINKYDDFIDKADIILK</sequence>
<protein>
    <submittedName>
        <fullName evidence="1">Uncharacterized protein</fullName>
    </submittedName>
</protein>
<name>A0AC61DAK1_9FIRM</name>
<dbReference type="EMBL" id="PEDL01000018">
    <property type="protein sequence ID" value="PHV69790.1"/>
    <property type="molecule type" value="Genomic_DNA"/>
</dbReference>
<organism evidence="1 2">
    <name type="scientific">Sporanaerobium hydrogeniformans</name>
    <dbReference type="NCBI Taxonomy" id="3072179"/>
    <lineage>
        <taxon>Bacteria</taxon>
        <taxon>Bacillati</taxon>
        <taxon>Bacillota</taxon>
        <taxon>Clostridia</taxon>
        <taxon>Lachnospirales</taxon>
        <taxon>Lachnospiraceae</taxon>
        <taxon>Sporanaerobium</taxon>
    </lineage>
</organism>
<evidence type="ECO:0000313" key="1">
    <source>
        <dbReference type="EMBL" id="PHV69790.1"/>
    </source>
</evidence>
<gene>
    <name evidence="1" type="ORF">CS063_13815</name>
</gene>
<evidence type="ECO:0000313" key="2">
    <source>
        <dbReference type="Proteomes" id="UP000224460"/>
    </source>
</evidence>